<dbReference type="InterPro" id="IPR029058">
    <property type="entry name" value="AB_hydrolase_fold"/>
</dbReference>
<keyword evidence="5" id="KW-1185">Reference proteome</keyword>
<protein>
    <submittedName>
        <fullName evidence="4">Cephalosporin-C deacetylase-like acetyl esterase</fullName>
    </submittedName>
</protein>
<evidence type="ECO:0000313" key="4">
    <source>
        <dbReference type="EMBL" id="TDQ11514.1"/>
    </source>
</evidence>
<feature type="active site" description="Charge relay system" evidence="1">
    <location>
        <position position="416"/>
    </location>
</feature>
<dbReference type="Gene3D" id="3.40.50.1820">
    <property type="entry name" value="alpha/beta hydrolase"/>
    <property type="match status" value="1"/>
</dbReference>
<reference evidence="4 5" key="1">
    <citation type="submission" date="2019-03" db="EMBL/GenBank/DDBJ databases">
        <title>Genomic Encyclopedia of Archaeal and Bacterial Type Strains, Phase II (KMG-II): from individual species to whole genera.</title>
        <authorList>
            <person name="Goeker M."/>
        </authorList>
    </citation>
    <scope>NUCLEOTIDE SEQUENCE [LARGE SCALE GENOMIC DNA]</scope>
    <source>
        <strain evidence="4 5">DSM 19035</strain>
    </source>
</reference>
<dbReference type="AlphaFoldDB" id="A0A4R6SY81"/>
<comment type="caution">
    <text evidence="4">The sequence shown here is derived from an EMBL/GenBank/DDBJ whole genome shotgun (WGS) entry which is preliminary data.</text>
</comment>
<dbReference type="GO" id="GO:0052689">
    <property type="term" value="F:carboxylic ester hydrolase activity"/>
    <property type="evidence" value="ECO:0007669"/>
    <property type="project" value="TreeGrafter"/>
</dbReference>
<sequence>MNKLFKYHTLCVMCLLLSVASNVFAQSRPPAPIQVLVSPDKADWNYKIGEEATFRVTVLQHQVPVSNIKVSYSIGPEKMAAYTKGESVIKDGNGILVKSKMTKPGFLRCDARVTVNGTMYRGIATAAYQPLDIKPTQTLPADFWEFWQKSMAEARKLPLDPLLTLIPDRCTEKTNVYELSFQNQVSGSRIYGILCVPKAPGKYPALLQVPGAGIRPYPGLIALADSGMITLQIGIHGISVTSPAALYSNLTLGALRDYYYMNLDDRDRYYYKRVYLGCVRAVDYLATLSQYDGSNLGVWGGSQGGALSIVTAALDKRIKYLAVQYPALCDLTGYLNGRAGGWPHPFAAQNSSFLAKEEKIKVSAYYDVVNFARGVDAPGLYAWGYNDDTVPPTSFYAAYNVIKATKELRLVQETGHWTYPEQMLEINDWLLNKLLKNKK</sequence>
<evidence type="ECO:0000256" key="1">
    <source>
        <dbReference type="PIRSR" id="PIRSR639069-1"/>
    </source>
</evidence>
<dbReference type="InterPro" id="IPR008391">
    <property type="entry name" value="AXE1_dom"/>
</dbReference>
<feature type="active site" description="Charge relay system" evidence="1">
    <location>
        <position position="387"/>
    </location>
</feature>
<evidence type="ECO:0000259" key="3">
    <source>
        <dbReference type="Pfam" id="PF05448"/>
    </source>
</evidence>
<dbReference type="SUPFAM" id="SSF53474">
    <property type="entry name" value="alpha/beta-Hydrolases"/>
    <property type="match status" value="1"/>
</dbReference>
<feature type="chain" id="PRO_5020447603" evidence="2">
    <location>
        <begin position="26"/>
        <end position="439"/>
    </location>
</feature>
<dbReference type="Proteomes" id="UP000295620">
    <property type="component" value="Unassembled WGS sequence"/>
</dbReference>
<name>A0A4R6SY81_9SPHI</name>
<dbReference type="RefSeq" id="WP_166664807.1">
    <property type="nucleotide sequence ID" value="NZ_SNYC01000003.1"/>
</dbReference>
<feature type="domain" description="Acetyl xylan esterase" evidence="3">
    <location>
        <begin position="134"/>
        <end position="421"/>
    </location>
</feature>
<organism evidence="4 5">
    <name type="scientific">Pedobacter metabolipauper</name>
    <dbReference type="NCBI Taxonomy" id="425513"/>
    <lineage>
        <taxon>Bacteria</taxon>
        <taxon>Pseudomonadati</taxon>
        <taxon>Bacteroidota</taxon>
        <taxon>Sphingobacteriia</taxon>
        <taxon>Sphingobacteriales</taxon>
        <taxon>Sphingobacteriaceae</taxon>
        <taxon>Pedobacter</taxon>
    </lineage>
</organism>
<feature type="active site" description="Nucleophile" evidence="1">
    <location>
        <position position="302"/>
    </location>
</feature>
<dbReference type="GO" id="GO:0005976">
    <property type="term" value="P:polysaccharide metabolic process"/>
    <property type="evidence" value="ECO:0007669"/>
    <property type="project" value="TreeGrafter"/>
</dbReference>
<evidence type="ECO:0000313" key="5">
    <source>
        <dbReference type="Proteomes" id="UP000295620"/>
    </source>
</evidence>
<dbReference type="InterPro" id="IPR039069">
    <property type="entry name" value="CE7"/>
</dbReference>
<evidence type="ECO:0000256" key="2">
    <source>
        <dbReference type="SAM" id="SignalP"/>
    </source>
</evidence>
<keyword evidence="2" id="KW-0732">Signal</keyword>
<dbReference type="PANTHER" id="PTHR40111">
    <property type="entry name" value="CEPHALOSPORIN-C DEACETYLASE"/>
    <property type="match status" value="1"/>
</dbReference>
<dbReference type="PANTHER" id="PTHR40111:SF1">
    <property type="entry name" value="CEPHALOSPORIN-C DEACETYLASE"/>
    <property type="match status" value="1"/>
</dbReference>
<gene>
    <name evidence="4" type="ORF">ATK78_0637</name>
</gene>
<proteinExistence type="predicted"/>
<dbReference type="EMBL" id="SNYC01000003">
    <property type="protein sequence ID" value="TDQ11514.1"/>
    <property type="molecule type" value="Genomic_DNA"/>
</dbReference>
<dbReference type="Pfam" id="PF05448">
    <property type="entry name" value="AXE1"/>
    <property type="match status" value="1"/>
</dbReference>
<accession>A0A4R6SY81</accession>
<feature type="signal peptide" evidence="2">
    <location>
        <begin position="1"/>
        <end position="25"/>
    </location>
</feature>